<keyword evidence="7 13" id="KW-1133">Transmembrane helix</keyword>
<reference evidence="14" key="1">
    <citation type="journal article" date="2023" name="G3 (Bethesda)">
        <title>Whole genome assembly and annotation of the endangered Caribbean coral Acropora cervicornis.</title>
        <authorList>
            <person name="Selwyn J.D."/>
            <person name="Vollmer S.V."/>
        </authorList>
    </citation>
    <scope>NUCLEOTIDE SEQUENCE</scope>
    <source>
        <strain evidence="14">K2</strain>
    </source>
</reference>
<keyword evidence="10 13" id="KW-0472">Membrane</keyword>
<dbReference type="CDD" id="cd11474">
    <property type="entry name" value="SLC5sbd_CHT"/>
    <property type="match status" value="2"/>
</dbReference>
<dbReference type="PANTHER" id="PTHR45897:SF4">
    <property type="entry name" value="HIGH-AFFINITY CHOLINE TRANSPORTER 1"/>
    <property type="match status" value="1"/>
</dbReference>
<evidence type="ECO:0000256" key="3">
    <source>
        <dbReference type="ARBA" id="ARBA00022448"/>
    </source>
</evidence>
<reference evidence="14" key="2">
    <citation type="journal article" date="2023" name="Science">
        <title>Genomic signatures of disease resistance in endangered staghorn corals.</title>
        <authorList>
            <person name="Vollmer S.V."/>
            <person name="Selwyn J.D."/>
            <person name="Despard B.A."/>
            <person name="Roesel C.L."/>
        </authorList>
    </citation>
    <scope>NUCLEOTIDE SEQUENCE</scope>
    <source>
        <strain evidence="14">K2</strain>
    </source>
</reference>
<feature type="transmembrane region" description="Helical" evidence="13">
    <location>
        <begin position="697"/>
        <end position="721"/>
    </location>
</feature>
<dbReference type="Proteomes" id="UP001249851">
    <property type="component" value="Unassembled WGS sequence"/>
</dbReference>
<feature type="transmembrane region" description="Helical" evidence="13">
    <location>
        <begin position="142"/>
        <end position="169"/>
    </location>
</feature>
<keyword evidence="12" id="KW-0739">Sodium transport</keyword>
<feature type="transmembrane region" description="Helical" evidence="13">
    <location>
        <begin position="216"/>
        <end position="239"/>
    </location>
</feature>
<comment type="similarity">
    <text evidence="2">Belongs to the sodium:solute symporter (SSF) (TC 2.A.21) family.</text>
</comment>
<evidence type="ECO:0000256" key="12">
    <source>
        <dbReference type="ARBA" id="ARBA00023201"/>
    </source>
</evidence>
<feature type="transmembrane region" description="Helical" evidence="13">
    <location>
        <begin position="425"/>
        <end position="445"/>
    </location>
</feature>
<feature type="transmembrane region" description="Helical" evidence="13">
    <location>
        <begin position="616"/>
        <end position="636"/>
    </location>
</feature>
<comment type="caution">
    <text evidence="14">The sequence shown here is derived from an EMBL/GenBank/DDBJ whole genome shotgun (WGS) entry which is preliminary data.</text>
</comment>
<evidence type="ECO:0000256" key="8">
    <source>
        <dbReference type="ARBA" id="ARBA00023053"/>
    </source>
</evidence>
<dbReference type="EMBL" id="JARQWQ010000015">
    <property type="protein sequence ID" value="KAK2567248.1"/>
    <property type="molecule type" value="Genomic_DNA"/>
</dbReference>
<evidence type="ECO:0000256" key="7">
    <source>
        <dbReference type="ARBA" id="ARBA00022989"/>
    </source>
</evidence>
<dbReference type="InterPro" id="IPR038377">
    <property type="entry name" value="Na/Glc_symporter_sf"/>
</dbReference>
<feature type="transmembrane region" description="Helical" evidence="13">
    <location>
        <begin position="784"/>
        <end position="802"/>
    </location>
</feature>
<dbReference type="InterPro" id="IPR052244">
    <property type="entry name" value="Choline_transporter"/>
</dbReference>
<comment type="subcellular location">
    <subcellularLocation>
        <location evidence="1">Membrane</location>
        <topology evidence="1">Multi-pass membrane protein</topology>
    </subcellularLocation>
</comment>
<evidence type="ECO:0000256" key="6">
    <source>
        <dbReference type="ARBA" id="ARBA00022979"/>
    </source>
</evidence>
<keyword evidence="8" id="KW-0915">Sodium</keyword>
<evidence type="ECO:0000256" key="5">
    <source>
        <dbReference type="ARBA" id="ARBA00022847"/>
    </source>
</evidence>
<keyword evidence="15" id="KW-1185">Reference proteome</keyword>
<evidence type="ECO:0000256" key="4">
    <source>
        <dbReference type="ARBA" id="ARBA00022692"/>
    </source>
</evidence>
<proteinExistence type="inferred from homology"/>
<accession>A0AAD9QTR4</accession>
<feature type="transmembrane region" description="Helical" evidence="13">
    <location>
        <begin position="814"/>
        <end position="837"/>
    </location>
</feature>
<evidence type="ECO:0000256" key="1">
    <source>
        <dbReference type="ARBA" id="ARBA00004141"/>
    </source>
</evidence>
<feature type="transmembrane region" description="Helical" evidence="13">
    <location>
        <begin position="351"/>
        <end position="373"/>
    </location>
</feature>
<keyword evidence="6" id="KW-0530">Neurotransmitter biosynthesis</keyword>
<dbReference type="PANTHER" id="PTHR45897">
    <property type="entry name" value="HIGH-AFFINITY CHOLINE TRANSPORTER 1"/>
    <property type="match status" value="1"/>
</dbReference>
<feature type="transmembrane region" description="Helical" evidence="13">
    <location>
        <begin position="584"/>
        <end position="604"/>
    </location>
</feature>
<feature type="transmembrane region" description="Helical" evidence="13">
    <location>
        <begin position="110"/>
        <end position="130"/>
    </location>
</feature>
<feature type="transmembrane region" description="Helical" evidence="13">
    <location>
        <begin position="323"/>
        <end position="345"/>
    </location>
</feature>
<gene>
    <name evidence="14" type="ORF">P5673_009061</name>
</gene>
<dbReference type="GO" id="GO:0005307">
    <property type="term" value="F:choline:sodium symporter activity"/>
    <property type="evidence" value="ECO:0007669"/>
    <property type="project" value="TreeGrafter"/>
</dbReference>
<keyword evidence="11" id="KW-0325">Glycoprotein</keyword>
<evidence type="ECO:0000256" key="2">
    <source>
        <dbReference type="ARBA" id="ARBA00006434"/>
    </source>
</evidence>
<dbReference type="Pfam" id="PF00474">
    <property type="entry name" value="SSF"/>
    <property type="match status" value="2"/>
</dbReference>
<keyword evidence="5" id="KW-0769">Symport</keyword>
<feature type="transmembrane region" description="Helical" evidence="13">
    <location>
        <begin position="39"/>
        <end position="63"/>
    </location>
</feature>
<name>A0AAD9QTR4_ACRCE</name>
<keyword evidence="9" id="KW-0406">Ion transport</keyword>
<protein>
    <submittedName>
        <fullName evidence="14">High-affinity choline transporter 1</fullName>
    </submittedName>
</protein>
<dbReference type="GO" id="GO:0005886">
    <property type="term" value="C:plasma membrane"/>
    <property type="evidence" value="ECO:0007669"/>
    <property type="project" value="TreeGrafter"/>
</dbReference>
<evidence type="ECO:0000256" key="11">
    <source>
        <dbReference type="ARBA" id="ARBA00023180"/>
    </source>
</evidence>
<dbReference type="Gene3D" id="1.20.1730.10">
    <property type="entry name" value="Sodium/glucose cotransporter"/>
    <property type="match status" value="3"/>
</dbReference>
<feature type="transmembrane region" description="Helical" evidence="13">
    <location>
        <begin position="527"/>
        <end position="548"/>
    </location>
</feature>
<evidence type="ECO:0000256" key="10">
    <source>
        <dbReference type="ARBA" id="ARBA00023136"/>
    </source>
</evidence>
<evidence type="ECO:0000313" key="15">
    <source>
        <dbReference type="Proteomes" id="UP001249851"/>
    </source>
</evidence>
<feature type="transmembrane region" description="Helical" evidence="13">
    <location>
        <begin position="656"/>
        <end position="676"/>
    </location>
</feature>
<dbReference type="PROSITE" id="PS50283">
    <property type="entry name" value="NA_SOLUT_SYMP_3"/>
    <property type="match status" value="3"/>
</dbReference>
<keyword evidence="3" id="KW-0813">Transport</keyword>
<evidence type="ECO:0000313" key="14">
    <source>
        <dbReference type="EMBL" id="KAK2567248.1"/>
    </source>
</evidence>
<feature type="transmembrane region" description="Helical" evidence="13">
    <location>
        <begin position="494"/>
        <end position="515"/>
    </location>
</feature>
<sequence length="917" mass="100305">MADINIVGLVAIIVFYLLILFVGLWAARRRKEGEEEAMLAGRSIGIFVGTFTMTATWVGGGYINGTAEVIYDKDLGLVWAQAPWGYALSLEKYGLRMGGLLYIPALMGEIFWSAAILSALGATISVVIDLNRVPSVIASACIAVFYTLIGGLYSVAYTDVIQLICIFLAVSDIAENSGQRWVGEWSSKYVGVWLDYGLLLRVLSCKTARKAQGLSLAAALGCVVMAIPAVLIGAIGASADWKKTDFFKPSTNATNETVTFDKSLVLPMVLQYLTPTAVSFVGLGAVSAAVMSSADSSILSAASMFSRNVYKLIFRQKASEKEVIWVMRIAIFGVGAAATTMALLVDSIYTLWALCSDLVYVILFPQLCCVVYLQGTNTYGSFLGYVVGIVLRFGGGEKAIGLPLFIKYPFYDEEANEQLFPFRTLAMIASFVTIVIVSYSLRFLFHREILSLKLDFLRCFREYDMEGERKKLQGNGDYPMANGRLILIMAEINIPGLIAIIVFYLVIVGVGIWAARRRKNNAEETMLAGRSIGGIIGTFTMTGGLGFAKIMRNREYFTMIDPFQERYGPRMGGLLYIPALLGDIFWSAAILNALGATISVIINVHRVPSIISSACVAVFYTLIGGLYSWISVPFAMTNEAVSSISVNSGAEWTGEIQTKLIGVWLDYGLLLIFGGIPWQAYFQRVLSCKTARKAQGLSFAASVGCVVLAIPAVLIGAIGASTGDSINGTVTIEKTMVLPMVLQYLCPPVVSFIGLGAVSAAVMSSADSSILSASTICARNIYKLVDLVYVILFPQLCCVIHLPDANIYGSIMGYIIGLILRVGGGESAIGFPAFIKYPYYDEKNKKQLFPFKTMSMIISFITIVSVSYLTKHLFTKGILPEKYDFLHYFKRYDIDKTDARENENQEMQIHEKYEHKL</sequence>
<feature type="transmembrane region" description="Helical" evidence="13">
    <location>
        <begin position="6"/>
        <end position="27"/>
    </location>
</feature>
<dbReference type="AlphaFoldDB" id="A0AAD9QTR4"/>
<feature type="transmembrane region" description="Helical" evidence="13">
    <location>
        <begin position="277"/>
        <end position="302"/>
    </location>
</feature>
<evidence type="ECO:0000256" key="9">
    <source>
        <dbReference type="ARBA" id="ARBA00023065"/>
    </source>
</evidence>
<keyword evidence="4 13" id="KW-0812">Transmembrane</keyword>
<dbReference type="GO" id="GO:0008292">
    <property type="term" value="P:acetylcholine biosynthetic process"/>
    <property type="evidence" value="ECO:0007669"/>
    <property type="project" value="TreeGrafter"/>
</dbReference>
<dbReference type="InterPro" id="IPR001734">
    <property type="entry name" value="Na/solute_symporter"/>
</dbReference>
<feature type="transmembrane region" description="Helical" evidence="13">
    <location>
        <begin position="849"/>
        <end position="869"/>
    </location>
</feature>
<feature type="transmembrane region" description="Helical" evidence="13">
    <location>
        <begin position="741"/>
        <end position="763"/>
    </location>
</feature>
<organism evidence="14 15">
    <name type="scientific">Acropora cervicornis</name>
    <name type="common">Staghorn coral</name>
    <dbReference type="NCBI Taxonomy" id="6130"/>
    <lineage>
        <taxon>Eukaryota</taxon>
        <taxon>Metazoa</taxon>
        <taxon>Cnidaria</taxon>
        <taxon>Anthozoa</taxon>
        <taxon>Hexacorallia</taxon>
        <taxon>Scleractinia</taxon>
        <taxon>Astrocoeniina</taxon>
        <taxon>Acroporidae</taxon>
        <taxon>Acropora</taxon>
    </lineage>
</organism>
<evidence type="ECO:0000256" key="13">
    <source>
        <dbReference type="SAM" id="Phobius"/>
    </source>
</evidence>